<dbReference type="Proteomes" id="UP000038010">
    <property type="component" value="Unassembled WGS sequence"/>
</dbReference>
<gene>
    <name evidence="2" type="ORF">AB675_5024</name>
</gene>
<protein>
    <recommendedName>
        <fullName evidence="4">Pentatricopeptide repeat domain-containing protein</fullName>
    </recommendedName>
</protein>
<comment type="caution">
    <text evidence="2">The sequence shown here is derived from an EMBL/GenBank/DDBJ whole genome shotgun (WGS) entry which is preliminary data.</text>
</comment>
<dbReference type="AlphaFoldDB" id="A0A0N1H370"/>
<dbReference type="STRING" id="1664694.A0A0N1H370"/>
<accession>A0A0N1H370</accession>
<evidence type="ECO:0000313" key="3">
    <source>
        <dbReference type="Proteomes" id="UP000038010"/>
    </source>
</evidence>
<evidence type="ECO:0000313" key="2">
    <source>
        <dbReference type="EMBL" id="KPI39226.1"/>
    </source>
</evidence>
<proteinExistence type="predicted"/>
<feature type="region of interest" description="Disordered" evidence="1">
    <location>
        <begin position="15"/>
        <end position="40"/>
    </location>
</feature>
<dbReference type="GeneID" id="28737085"/>
<dbReference type="RefSeq" id="XP_017999189.1">
    <property type="nucleotide sequence ID" value="XM_018145205.1"/>
</dbReference>
<feature type="compositionally biased region" description="Polar residues" evidence="1">
    <location>
        <begin position="861"/>
        <end position="873"/>
    </location>
</feature>
<reference evidence="2 3" key="1">
    <citation type="submission" date="2015-06" db="EMBL/GenBank/DDBJ databases">
        <title>Draft genome of the ant-associated black yeast Phialophora attae CBS 131958.</title>
        <authorList>
            <person name="Moreno L.F."/>
            <person name="Stielow B.J."/>
            <person name="de Hoog S."/>
            <person name="Vicente V.A."/>
            <person name="Weiss V.A."/>
            <person name="de Vries M."/>
            <person name="Cruz L.M."/>
            <person name="Souza E.M."/>
        </authorList>
    </citation>
    <scope>NUCLEOTIDE SEQUENCE [LARGE SCALE GENOMIC DNA]</scope>
    <source>
        <strain evidence="2 3">CBS 131958</strain>
    </source>
</reference>
<dbReference type="OrthoDB" id="5366531at2759"/>
<organism evidence="2 3">
    <name type="scientific">Cyphellophora attinorum</name>
    <dbReference type="NCBI Taxonomy" id="1664694"/>
    <lineage>
        <taxon>Eukaryota</taxon>
        <taxon>Fungi</taxon>
        <taxon>Dikarya</taxon>
        <taxon>Ascomycota</taxon>
        <taxon>Pezizomycotina</taxon>
        <taxon>Eurotiomycetes</taxon>
        <taxon>Chaetothyriomycetidae</taxon>
        <taxon>Chaetothyriales</taxon>
        <taxon>Cyphellophoraceae</taxon>
        <taxon>Cyphellophora</taxon>
    </lineage>
</organism>
<dbReference type="EMBL" id="LFJN01000015">
    <property type="protein sequence ID" value="KPI39226.1"/>
    <property type="molecule type" value="Genomic_DNA"/>
</dbReference>
<name>A0A0N1H370_9EURO</name>
<evidence type="ECO:0000256" key="1">
    <source>
        <dbReference type="SAM" id="MobiDB-lite"/>
    </source>
</evidence>
<evidence type="ECO:0008006" key="4">
    <source>
        <dbReference type="Google" id="ProtNLM"/>
    </source>
</evidence>
<feature type="region of interest" description="Disordered" evidence="1">
    <location>
        <begin position="851"/>
        <end position="899"/>
    </location>
</feature>
<dbReference type="VEuPathDB" id="FungiDB:AB675_5024"/>
<keyword evidence="3" id="KW-1185">Reference proteome</keyword>
<sequence length="899" mass="102104">MDFVQRIRFKPLGGDVAQSEPISISPRANHPATVQSTADDHATPLSTALDEVSESSNQDRGAPRENCLETADQYHDTPRTEGLGPEAVSIAERRLLARARLHGIYSADRLDYEIDLGRRAAPGLRMLDGGQATRNDLDLWLFLIDAARQKKGVQGIHDLSNALFHRGPPLQLTSDNGNARDMIDAFLWAAINGPKAERQDYSYLKRICTQCRNRGYCADLLFVGTVGGLLRMKPHLALSMAQWLRNRQFYKGPDDLQHIFRSACASAIPSALEHCNDVLNLLTSDKVYHWTVPYLWETERAADAFAWHDYRLAHGDRPQNFSLLLPDIEPFITNLTKHGVDFAGQVRQTYEIMATDLANKPTTVNGAVSRAVAAARRFATPSDETVARLFATASLSFDFALNSLCFLGLRQIGPMSVRQMILGAPDLTTVNERFELLQQRGVDMGAHPFVVVIRQLHKMKEFGLLKRIAETDMHHDEFSDMTLQRSLLRRSVPNKEIFDTTRSLLILRASDNRLQDSDWITNTLLVDAIHWADWQRVLEIVVSLHQTRHVITPSVITYLSQRCLGPSVRREMASEFLVTPREADLVSFSIGICQQILSSGSNIDVSFWRYAFVALAHTSRISEVHRLIRWILRHYGPGGQLRARSASSADLKNLFTPMTQKAIIAWDFTKVEWKRVLFGDRAPPDHLFFRPLTSPPWIQTARLLRYLSDHPDLGVEIDYMDLEDEFVYRLRQMHRTVRSTQISSNRRWAAVRGFTLLDMAEHWLKVWEGSGHSVDGERMLKKIGKLITTSSYPQERWPGLRRVMNRRVNPHVRTYLDDVLTWKAHIVLRRSLVASKPAAIATASRSEPERSSLFGLRARRNQGSDSTRNSDYQGVQLKRKDTNLPARKGPNNEIMFSVD</sequence>